<dbReference type="EMBL" id="MCBQ01014774">
    <property type="protein sequence ID" value="RKF62425.1"/>
    <property type="molecule type" value="Genomic_DNA"/>
</dbReference>
<feature type="compositionally biased region" description="Basic and acidic residues" evidence="2">
    <location>
        <begin position="174"/>
        <end position="186"/>
    </location>
</feature>
<dbReference type="PANTHER" id="PTHR23140">
    <property type="entry name" value="RNA PROCESSING PROTEIN LD23810P"/>
    <property type="match status" value="1"/>
</dbReference>
<dbReference type="Proteomes" id="UP000283383">
    <property type="component" value="Unassembled WGS sequence"/>
</dbReference>
<feature type="compositionally biased region" description="Basic and acidic residues" evidence="2">
    <location>
        <begin position="24"/>
        <end position="42"/>
    </location>
</feature>
<feature type="compositionally biased region" description="Polar residues" evidence="2">
    <location>
        <begin position="62"/>
        <end position="76"/>
    </location>
</feature>
<dbReference type="SUPFAM" id="SSF109905">
    <property type="entry name" value="Surp module (SWAP domain)"/>
    <property type="match status" value="1"/>
</dbReference>
<feature type="compositionally biased region" description="Low complexity" evidence="2">
    <location>
        <begin position="451"/>
        <end position="460"/>
    </location>
</feature>
<feature type="region of interest" description="Disordered" evidence="2">
    <location>
        <begin position="1"/>
        <end position="192"/>
    </location>
</feature>
<evidence type="ECO:0000313" key="4">
    <source>
        <dbReference type="EMBL" id="RKF62425.1"/>
    </source>
</evidence>
<protein>
    <submittedName>
        <fullName evidence="4">U2 snRNP-associated SURP motif-containing protein</fullName>
    </submittedName>
</protein>
<keyword evidence="5" id="KW-1185">Reference proteome</keyword>
<dbReference type="InterPro" id="IPR051485">
    <property type="entry name" value="SR-CTD_assoc_factor"/>
</dbReference>
<sequence>MAAHNSIAGFPNVENKLQAPTKKSLFERQRADAEAKRQREEAETQAVYEDFVKSFDDGEDSGNVSGAGNGTNTTSFGGAPKRHYTNNQGFGMTSGFYPGRVPGADRGRPTSGLGSLGPAPPGLNKKRTFEKMSSQYRPRDKRFDREEKGILAFDDYETNDSMSKKPFTLDNDEDEKRSEQEEDRSIPKPTVRLASLPPGTSLAAIKALIPSRLTVENVRILPPVGPGVCHERKSMSAIVTLAKDTAANDIDVAVNGLQNKYLGYGYYLNIHRHLSSAVLSNSETAITTGLGATLNSQPFGAKAVEVLAPNRGHAPPSYQGRFAPPSSYDSTSLGRTGPLLHVPIKAPQDIKELKLIHKVIEALLTHGPEFEALLMTRPDVQREEKWAWLWDARSTGATWYRWRLWEVLTGIQTRRGPGKYIPLFEGSSAWKQPSQPLLFEYTTRLEDFVSDSEYNSSSDENSGDEAGRRPNYRNGGNNDISSLITDEKSYLNPLEKAKLTHLLARLPTTTGTLRKGDIARVTAFAISHAGQGADEVVQMIVMNVKRPFAYTSANKRWKKSRDNGVGSEEDEDSDTSAASLVGLYVISDILSSSSTSGVRHAWKYRQIFEVALKKYHIFEDLGRMERKMNWGRLRAEKWKRSVENILRLWEGWCVFPQESQESFTNFFDKPPLTEKEKQEISSKECGEVSGEKGKGISKWKTVDAKVNSLEVNSEFNADVLDEDIDGLSTNEDNLDGEPMADDDDLDGVPMEDEEPTIENDDIALSKNTPPESNTDTRTQSAPMPLARPRRPRAVDMFADSDSDEA</sequence>
<dbReference type="InterPro" id="IPR000061">
    <property type="entry name" value="Surp"/>
</dbReference>
<organism evidence="4 5">
    <name type="scientific">Golovinomyces cichoracearum</name>
    <dbReference type="NCBI Taxonomy" id="62708"/>
    <lineage>
        <taxon>Eukaryota</taxon>
        <taxon>Fungi</taxon>
        <taxon>Dikarya</taxon>
        <taxon>Ascomycota</taxon>
        <taxon>Pezizomycotina</taxon>
        <taxon>Leotiomycetes</taxon>
        <taxon>Erysiphales</taxon>
        <taxon>Erysiphaceae</taxon>
        <taxon>Golovinomyces</taxon>
    </lineage>
</organism>
<feature type="compositionally biased region" description="Basic and acidic residues" evidence="2">
    <location>
        <begin position="137"/>
        <end position="149"/>
    </location>
</feature>
<accession>A0A420HYC1</accession>
<name>A0A420HYC1_9PEZI</name>
<evidence type="ECO:0000256" key="2">
    <source>
        <dbReference type="SAM" id="MobiDB-lite"/>
    </source>
</evidence>
<keyword evidence="1" id="KW-0694">RNA-binding</keyword>
<feature type="region of interest" description="Disordered" evidence="2">
    <location>
        <begin position="451"/>
        <end position="480"/>
    </location>
</feature>
<dbReference type="AlphaFoldDB" id="A0A420HYC1"/>
<dbReference type="GO" id="GO:0005634">
    <property type="term" value="C:nucleus"/>
    <property type="evidence" value="ECO:0007669"/>
    <property type="project" value="TreeGrafter"/>
</dbReference>
<dbReference type="InterPro" id="IPR008942">
    <property type="entry name" value="ENTH_VHS"/>
</dbReference>
<dbReference type="GO" id="GO:0006396">
    <property type="term" value="P:RNA processing"/>
    <property type="evidence" value="ECO:0007669"/>
    <property type="project" value="InterPro"/>
</dbReference>
<dbReference type="Gene3D" id="1.25.40.90">
    <property type="match status" value="1"/>
</dbReference>
<dbReference type="Pfam" id="PF01805">
    <property type="entry name" value="Surp"/>
    <property type="match status" value="1"/>
</dbReference>
<evidence type="ECO:0000256" key="1">
    <source>
        <dbReference type="ARBA" id="ARBA00022884"/>
    </source>
</evidence>
<gene>
    <name evidence="4" type="ORF">GcM3_147009</name>
</gene>
<dbReference type="PROSITE" id="PS51391">
    <property type="entry name" value="CID"/>
    <property type="match status" value="1"/>
</dbReference>
<feature type="compositionally biased region" description="Acidic residues" evidence="2">
    <location>
        <begin position="732"/>
        <end position="761"/>
    </location>
</feature>
<reference evidence="4 5" key="1">
    <citation type="journal article" date="2018" name="BMC Genomics">
        <title>Comparative genome analyses reveal sequence features reflecting distinct modes of host-adaptation between dicot and monocot powdery mildew.</title>
        <authorList>
            <person name="Wu Y."/>
            <person name="Ma X."/>
            <person name="Pan Z."/>
            <person name="Kale S.D."/>
            <person name="Song Y."/>
            <person name="King H."/>
            <person name="Zhang Q."/>
            <person name="Presley C."/>
            <person name="Deng X."/>
            <person name="Wei C.I."/>
            <person name="Xiao S."/>
        </authorList>
    </citation>
    <scope>NUCLEOTIDE SEQUENCE [LARGE SCALE GENOMIC DNA]</scope>
    <source>
        <strain evidence="4">UMSG3</strain>
    </source>
</reference>
<feature type="compositionally biased region" description="Polar residues" evidence="2">
    <location>
        <begin position="765"/>
        <end position="780"/>
    </location>
</feature>
<dbReference type="GO" id="GO:0003723">
    <property type="term" value="F:RNA binding"/>
    <property type="evidence" value="ECO:0007669"/>
    <property type="project" value="UniProtKB-KW"/>
</dbReference>
<dbReference type="InterPro" id="IPR035967">
    <property type="entry name" value="SWAP/Surp_sf"/>
</dbReference>
<dbReference type="PANTHER" id="PTHR23140:SF0">
    <property type="entry name" value="U2 SNRNP-ASSOCIATED SURP MOTIF-CONTAINING PROTEIN"/>
    <property type="match status" value="1"/>
</dbReference>
<evidence type="ECO:0000313" key="5">
    <source>
        <dbReference type="Proteomes" id="UP000283383"/>
    </source>
</evidence>
<dbReference type="STRING" id="62708.A0A420HYC1"/>
<proteinExistence type="predicted"/>
<dbReference type="InterPro" id="IPR006569">
    <property type="entry name" value="CID_dom"/>
</dbReference>
<feature type="domain" description="CID" evidence="3">
    <location>
        <begin position="491"/>
        <end position="671"/>
    </location>
</feature>
<dbReference type="Gene3D" id="1.10.10.790">
    <property type="entry name" value="Surp module"/>
    <property type="match status" value="1"/>
</dbReference>
<feature type="region of interest" description="Disordered" evidence="2">
    <location>
        <begin position="722"/>
        <end position="805"/>
    </location>
</feature>
<evidence type="ECO:0000259" key="3">
    <source>
        <dbReference type="PROSITE" id="PS51391"/>
    </source>
</evidence>
<comment type="caution">
    <text evidence="4">The sequence shown here is derived from an EMBL/GenBank/DDBJ whole genome shotgun (WGS) entry which is preliminary data.</text>
</comment>